<comment type="caution">
    <text evidence="5">The sequence shown here is derived from an EMBL/GenBank/DDBJ whole genome shotgun (WGS) entry which is preliminary data.</text>
</comment>
<accession>A0A2M8W004</accession>
<feature type="domain" description="Transglycosylase SLT" evidence="3">
    <location>
        <begin position="594"/>
        <end position="660"/>
    </location>
</feature>
<keyword evidence="2" id="KW-0472">Membrane</keyword>
<dbReference type="OrthoDB" id="9805070at2"/>
<feature type="domain" description="M23ase beta-sheet core" evidence="4">
    <location>
        <begin position="485"/>
        <end position="581"/>
    </location>
</feature>
<dbReference type="InterPro" id="IPR011055">
    <property type="entry name" value="Dup_hybrid_motif"/>
</dbReference>
<dbReference type="SUPFAM" id="SSF51261">
    <property type="entry name" value="Duplicated hybrid motif"/>
    <property type="match status" value="1"/>
</dbReference>
<organism evidence="5 6">
    <name type="scientific">Yoonia maricola</name>
    <dbReference type="NCBI Taxonomy" id="420999"/>
    <lineage>
        <taxon>Bacteria</taxon>
        <taxon>Pseudomonadati</taxon>
        <taxon>Pseudomonadota</taxon>
        <taxon>Alphaproteobacteria</taxon>
        <taxon>Rhodobacterales</taxon>
        <taxon>Paracoccaceae</taxon>
        <taxon>Yoonia</taxon>
    </lineage>
</organism>
<dbReference type="InterPro" id="IPR016047">
    <property type="entry name" value="M23ase_b-sheet_dom"/>
</dbReference>
<dbReference type="RefSeq" id="WP_100369720.1">
    <property type="nucleotide sequence ID" value="NZ_PGTY01000005.1"/>
</dbReference>
<evidence type="ECO:0000313" key="5">
    <source>
        <dbReference type="EMBL" id="PJI84239.1"/>
    </source>
</evidence>
<dbReference type="Proteomes" id="UP000228531">
    <property type="component" value="Unassembled WGS sequence"/>
</dbReference>
<dbReference type="SUPFAM" id="SSF53955">
    <property type="entry name" value="Lysozyme-like"/>
    <property type="match status" value="1"/>
</dbReference>
<evidence type="ECO:0000259" key="4">
    <source>
        <dbReference type="Pfam" id="PF01551"/>
    </source>
</evidence>
<sequence length="774" mass="82589">MTKIKVDPSFAGSGKAARQRRRKRLLRRVATLGALGAVPAAVVLAIVALWPFGGGDEPAPFDDDNVLVQSEETAETGITLSIAAAEAFLDIRGEPMIITLPDGPVAGVNSVTLSAPLDAERAQRGKQVVLIDDTLLDATQQVQLTMPSSSSDLAAFQARREAAIAPPTAANDPPTGAVSAGSSVTVDDDAGSWGEIVGTQDTALRTVSYVETVIEDTTTQVVSLASAERDPLYRDALVRVEEAEPLADILSAHDISAEEVDRIMSYVARYAGRTGITAETLTTLQPGGLVALRRMPGRFDAQLLHLSLYSADAYLTTIAQTGPGRFETTADPWFAQNLRNRADRAVRARGADGEIRLKDAIYSTALRNGVPPELVGELMVMLSRVQDLDRIALQDDRLRLLITEKAQGFAPAGRILYAEVTSRASSFECYVVKAAQPTAPFGCYDANQNRGGGVGLGHGFIVPVAGTKTSNFGPRRHPILLRTVNHNGVDWAAPIGTPVYAAGAGQISRADVSPSYGNIVYIDHANKAQTRYAHLDGFAPGIANGTQVRQGELIGYVGTTGRSTGPHLHFEMLINGRPVNPLAVSRTAGSSASVTALVNQIIRVESAGNARAQNSRSTATGLGQFIDSTWLRMISTYRPDLAASLTRDDLLDLRFDPELSRAMVANLARENEAFLQTRGHQVTPGRLYLAHFLGPAGAHVALNADPQAQVADTMGASVVNANPFLRDRTVLWMTNWADRKMRNVTADTAPAAPQPLPAEVAAYQERITGFLASL</sequence>
<comment type="similarity">
    <text evidence="1">Belongs to the virb1 family.</text>
</comment>
<evidence type="ECO:0000259" key="3">
    <source>
        <dbReference type="Pfam" id="PF01464"/>
    </source>
</evidence>
<dbReference type="InterPro" id="IPR050570">
    <property type="entry name" value="Cell_wall_metabolism_enzyme"/>
</dbReference>
<evidence type="ECO:0000256" key="1">
    <source>
        <dbReference type="ARBA" id="ARBA00009387"/>
    </source>
</evidence>
<reference evidence="5 6" key="1">
    <citation type="submission" date="2017-11" db="EMBL/GenBank/DDBJ databases">
        <title>Genomic Encyclopedia of Archaeal and Bacterial Type Strains, Phase II (KMG-II): From Individual Species to Whole Genera.</title>
        <authorList>
            <person name="Goeker M."/>
        </authorList>
    </citation>
    <scope>NUCLEOTIDE SEQUENCE [LARGE SCALE GENOMIC DNA]</scope>
    <source>
        <strain evidence="5 6">DSM 29128</strain>
    </source>
</reference>
<dbReference type="InterPro" id="IPR023346">
    <property type="entry name" value="Lysozyme-like_dom_sf"/>
</dbReference>
<dbReference type="Gene3D" id="2.70.70.10">
    <property type="entry name" value="Glucose Permease (Domain IIA)"/>
    <property type="match status" value="1"/>
</dbReference>
<name>A0A2M8W004_9RHOB</name>
<protein>
    <submittedName>
        <fullName evidence="5">Peptidase M23-like protein</fullName>
    </submittedName>
</protein>
<dbReference type="Pfam" id="PF01551">
    <property type="entry name" value="Peptidase_M23"/>
    <property type="match status" value="1"/>
</dbReference>
<dbReference type="CDD" id="cd12797">
    <property type="entry name" value="M23_peptidase"/>
    <property type="match status" value="1"/>
</dbReference>
<evidence type="ECO:0000256" key="2">
    <source>
        <dbReference type="SAM" id="Phobius"/>
    </source>
</evidence>
<evidence type="ECO:0000313" key="6">
    <source>
        <dbReference type="Proteomes" id="UP000228531"/>
    </source>
</evidence>
<keyword evidence="2" id="KW-1133">Transmembrane helix</keyword>
<feature type="transmembrane region" description="Helical" evidence="2">
    <location>
        <begin position="29"/>
        <end position="52"/>
    </location>
</feature>
<keyword evidence="6" id="KW-1185">Reference proteome</keyword>
<proteinExistence type="inferred from homology"/>
<dbReference type="GO" id="GO:0004222">
    <property type="term" value="F:metalloendopeptidase activity"/>
    <property type="evidence" value="ECO:0007669"/>
    <property type="project" value="TreeGrafter"/>
</dbReference>
<gene>
    <name evidence="5" type="ORF">BC777_3779</name>
</gene>
<dbReference type="Gene3D" id="3.10.450.350">
    <property type="match status" value="1"/>
</dbReference>
<keyword evidence="2" id="KW-0812">Transmembrane</keyword>
<dbReference type="PANTHER" id="PTHR21666:SF270">
    <property type="entry name" value="MUREIN HYDROLASE ACTIVATOR ENVC"/>
    <property type="match status" value="1"/>
</dbReference>
<dbReference type="InterPro" id="IPR008258">
    <property type="entry name" value="Transglycosylase_SLT_dom_1"/>
</dbReference>
<dbReference type="Pfam" id="PF01464">
    <property type="entry name" value="SLT"/>
    <property type="match status" value="1"/>
</dbReference>
<dbReference type="AlphaFoldDB" id="A0A2M8W004"/>
<dbReference type="EMBL" id="PGTY01000005">
    <property type="protein sequence ID" value="PJI84239.1"/>
    <property type="molecule type" value="Genomic_DNA"/>
</dbReference>
<dbReference type="Gene3D" id="1.10.530.10">
    <property type="match status" value="1"/>
</dbReference>
<dbReference type="PANTHER" id="PTHR21666">
    <property type="entry name" value="PEPTIDASE-RELATED"/>
    <property type="match status" value="1"/>
</dbReference>